<protein>
    <recommendedName>
        <fullName evidence="2">LysM domain-containing protein</fullName>
    </recommendedName>
</protein>
<organism evidence="3 4">
    <name type="scientific">Nostocoides vanveenii</name>
    <dbReference type="NCBI Taxonomy" id="330835"/>
    <lineage>
        <taxon>Bacteria</taxon>
        <taxon>Bacillati</taxon>
        <taxon>Actinomycetota</taxon>
        <taxon>Actinomycetes</taxon>
        <taxon>Micrococcales</taxon>
        <taxon>Intrasporangiaceae</taxon>
        <taxon>Nostocoides</taxon>
    </lineage>
</organism>
<sequence length="178" mass="18495">MDTPKEEINMAATLTSWGTDGSLALSAPLTLPAPSTRPGRDRRRALALVPPVAPAQPSSRRRGMAPATTHPVRELAVRGTVHVTRAGRLAISLLVSTLLGGGIVLGVAMVNRPGAIASASTAPALPTVVVEKGQTLSEIARDYLPDQAIHQGVVALQQANGLSTDRIMIGQRLVIPKG</sequence>
<dbReference type="SUPFAM" id="SSF54106">
    <property type="entry name" value="LysM domain"/>
    <property type="match status" value="1"/>
</dbReference>
<name>A0ABN2KL45_9MICO</name>
<keyword evidence="1" id="KW-0472">Membrane</keyword>
<dbReference type="InterPro" id="IPR036779">
    <property type="entry name" value="LysM_dom_sf"/>
</dbReference>
<dbReference type="SMART" id="SM00257">
    <property type="entry name" value="LysM"/>
    <property type="match status" value="1"/>
</dbReference>
<dbReference type="RefSeq" id="WP_344064826.1">
    <property type="nucleotide sequence ID" value="NZ_BAAAPN010000044.1"/>
</dbReference>
<evidence type="ECO:0000256" key="1">
    <source>
        <dbReference type="SAM" id="Phobius"/>
    </source>
</evidence>
<accession>A0ABN2KL45</accession>
<comment type="caution">
    <text evidence="3">The sequence shown here is derived from an EMBL/GenBank/DDBJ whole genome shotgun (WGS) entry which is preliminary data.</text>
</comment>
<reference evidence="3 4" key="1">
    <citation type="journal article" date="2019" name="Int. J. Syst. Evol. Microbiol.">
        <title>The Global Catalogue of Microorganisms (GCM) 10K type strain sequencing project: providing services to taxonomists for standard genome sequencing and annotation.</title>
        <authorList>
            <consortium name="The Broad Institute Genomics Platform"/>
            <consortium name="The Broad Institute Genome Sequencing Center for Infectious Disease"/>
            <person name="Wu L."/>
            <person name="Ma J."/>
        </authorList>
    </citation>
    <scope>NUCLEOTIDE SEQUENCE [LARGE SCALE GENOMIC DNA]</scope>
    <source>
        <strain evidence="3 4">JCM 15591</strain>
    </source>
</reference>
<proteinExistence type="predicted"/>
<dbReference type="Proteomes" id="UP001501475">
    <property type="component" value="Unassembled WGS sequence"/>
</dbReference>
<evidence type="ECO:0000313" key="3">
    <source>
        <dbReference type="EMBL" id="GAA1758094.1"/>
    </source>
</evidence>
<keyword evidence="1" id="KW-1133">Transmembrane helix</keyword>
<gene>
    <name evidence="3" type="ORF">GCM10009810_17090</name>
</gene>
<evidence type="ECO:0000313" key="4">
    <source>
        <dbReference type="Proteomes" id="UP001501475"/>
    </source>
</evidence>
<keyword evidence="4" id="KW-1185">Reference proteome</keyword>
<evidence type="ECO:0000259" key="2">
    <source>
        <dbReference type="PROSITE" id="PS51782"/>
    </source>
</evidence>
<feature type="domain" description="LysM" evidence="2">
    <location>
        <begin position="126"/>
        <end position="175"/>
    </location>
</feature>
<keyword evidence="1" id="KW-0812">Transmembrane</keyword>
<dbReference type="Pfam" id="PF01476">
    <property type="entry name" value="LysM"/>
    <property type="match status" value="1"/>
</dbReference>
<feature type="transmembrane region" description="Helical" evidence="1">
    <location>
        <begin position="89"/>
        <end position="110"/>
    </location>
</feature>
<dbReference type="EMBL" id="BAAAPN010000044">
    <property type="protein sequence ID" value="GAA1758094.1"/>
    <property type="molecule type" value="Genomic_DNA"/>
</dbReference>
<dbReference type="InterPro" id="IPR018392">
    <property type="entry name" value="LysM"/>
</dbReference>
<dbReference type="PROSITE" id="PS51782">
    <property type="entry name" value="LYSM"/>
    <property type="match status" value="1"/>
</dbReference>
<dbReference type="Gene3D" id="3.10.350.10">
    <property type="entry name" value="LysM domain"/>
    <property type="match status" value="1"/>
</dbReference>
<dbReference type="CDD" id="cd00118">
    <property type="entry name" value="LysM"/>
    <property type="match status" value="1"/>
</dbReference>